<organism evidence="9 10">
    <name type="scientific">Gossypium darwinii</name>
    <name type="common">Darwin's cotton</name>
    <name type="synonym">Gossypium barbadense var. darwinii</name>
    <dbReference type="NCBI Taxonomy" id="34276"/>
    <lineage>
        <taxon>Eukaryota</taxon>
        <taxon>Viridiplantae</taxon>
        <taxon>Streptophyta</taxon>
        <taxon>Embryophyta</taxon>
        <taxon>Tracheophyta</taxon>
        <taxon>Spermatophyta</taxon>
        <taxon>Magnoliopsida</taxon>
        <taxon>eudicotyledons</taxon>
        <taxon>Gunneridae</taxon>
        <taxon>Pentapetalae</taxon>
        <taxon>rosids</taxon>
        <taxon>malvids</taxon>
        <taxon>Malvales</taxon>
        <taxon>Malvaceae</taxon>
        <taxon>Malvoideae</taxon>
        <taxon>Gossypium</taxon>
    </lineage>
</organism>
<dbReference type="GO" id="GO:0009705">
    <property type="term" value="C:plant-type vacuole membrane"/>
    <property type="evidence" value="ECO:0007669"/>
    <property type="project" value="UniProtKB-ARBA"/>
</dbReference>
<evidence type="ECO:0000256" key="3">
    <source>
        <dbReference type="ARBA" id="ARBA00022741"/>
    </source>
</evidence>
<name>A0A5D2GHW1_GOSDA</name>
<dbReference type="PANTHER" id="PTHR12358:SF31">
    <property type="entry name" value="ACYLGLYCEROL KINASE, MITOCHONDRIAL"/>
    <property type="match status" value="1"/>
</dbReference>
<keyword evidence="10" id="KW-1185">Reference proteome</keyword>
<comment type="subcellular location">
    <subcellularLocation>
        <location evidence="1">Vacuole membrane</location>
        <topology evidence="1">Peripheral membrane protein</topology>
    </subcellularLocation>
</comment>
<dbReference type="GO" id="GO:0046512">
    <property type="term" value="P:sphingosine biosynthetic process"/>
    <property type="evidence" value="ECO:0007669"/>
    <property type="project" value="TreeGrafter"/>
</dbReference>
<keyword evidence="5" id="KW-0067">ATP-binding</keyword>
<keyword evidence="3" id="KW-0547">Nucleotide-binding</keyword>
<dbReference type="InterPro" id="IPR017438">
    <property type="entry name" value="ATP-NAD_kinase_N"/>
</dbReference>
<dbReference type="Gene3D" id="2.60.200.40">
    <property type="match status" value="1"/>
</dbReference>
<dbReference type="Gene3D" id="3.40.50.10330">
    <property type="entry name" value="Probable inorganic polyphosphate/atp-NAD kinase, domain 1"/>
    <property type="match status" value="1"/>
</dbReference>
<evidence type="ECO:0000256" key="5">
    <source>
        <dbReference type="ARBA" id="ARBA00022840"/>
    </source>
</evidence>
<dbReference type="GO" id="GO:0071215">
    <property type="term" value="P:cellular response to abscisic acid stimulus"/>
    <property type="evidence" value="ECO:0007669"/>
    <property type="project" value="UniProtKB-ARBA"/>
</dbReference>
<evidence type="ECO:0000313" key="9">
    <source>
        <dbReference type="EMBL" id="TYH17240.1"/>
    </source>
</evidence>
<dbReference type="InterPro" id="IPR050187">
    <property type="entry name" value="Lipid_Phosphate_FormReg"/>
</dbReference>
<accession>A0A5D2GHW1</accession>
<dbReference type="SMART" id="SM00046">
    <property type="entry name" value="DAGKc"/>
    <property type="match status" value="1"/>
</dbReference>
<evidence type="ECO:0000256" key="1">
    <source>
        <dbReference type="ARBA" id="ARBA00004148"/>
    </source>
</evidence>
<dbReference type="Pfam" id="PF00781">
    <property type="entry name" value="DAGK_cat"/>
    <property type="match status" value="1"/>
</dbReference>
<dbReference type="EMBL" id="CM017692">
    <property type="protein sequence ID" value="TYH17240.1"/>
    <property type="molecule type" value="Genomic_DNA"/>
</dbReference>
<evidence type="ECO:0000259" key="8">
    <source>
        <dbReference type="PROSITE" id="PS50146"/>
    </source>
</evidence>
<dbReference type="AlphaFoldDB" id="A0A5D2GHW1"/>
<sequence>MDPENLSSFISDRVLVNGKVVPLTFTRDGKLRWNHDDRRCLNVEKEVLGFTFEGSRIRVNVAVEKRDGILCFANMGGIARQSFVFEPLSEESLTLWSQKLRDYIDSLGRPKRLLIFVNPFGGKKCATKIFVEDVRPCLEDADIQFTVIETKHQLHAKEVVKTLDLSKYDGIVCVSGDGILVEVINGLLEREDWSDAIKMPIGMVPAGTGNGMVKSLLDSVGEICSPSNAILAVIRGHTRSLDVATISQGKTRFFSVLMLAWGLIADIDIESEKYRWMGSARIDFYALQRITYLRHYNGRVSFVPALALKSMASKPFILVNLPVKHAQVNKSPLTLNSLGTLDPMLSWRTCIGGLLADHLFQSGFIMYRGEVKMSWLHPMQCSRTVIWT</sequence>
<reference evidence="9 10" key="1">
    <citation type="submission" date="2019-06" db="EMBL/GenBank/DDBJ databases">
        <title>WGS assembly of Gossypium darwinii.</title>
        <authorList>
            <person name="Chen Z.J."/>
            <person name="Sreedasyam A."/>
            <person name="Ando A."/>
            <person name="Song Q."/>
            <person name="De L."/>
            <person name="Hulse-Kemp A."/>
            <person name="Ding M."/>
            <person name="Ye W."/>
            <person name="Kirkbride R."/>
            <person name="Jenkins J."/>
            <person name="Plott C."/>
            <person name="Lovell J."/>
            <person name="Lin Y.-M."/>
            <person name="Vaughn R."/>
            <person name="Liu B."/>
            <person name="Li W."/>
            <person name="Simpson S."/>
            <person name="Scheffler B."/>
            <person name="Saski C."/>
            <person name="Grover C."/>
            <person name="Hu G."/>
            <person name="Conover J."/>
            <person name="Carlson J."/>
            <person name="Shu S."/>
            <person name="Boston L."/>
            <person name="Williams M."/>
            <person name="Peterson D."/>
            <person name="Mcgee K."/>
            <person name="Jones D."/>
            <person name="Wendel J."/>
            <person name="Stelly D."/>
            <person name="Grimwood J."/>
            <person name="Schmutz J."/>
        </authorList>
    </citation>
    <scope>NUCLEOTIDE SEQUENCE [LARGE SCALE GENOMIC DNA]</scope>
    <source>
        <strain evidence="9">1808015.09</strain>
    </source>
</reference>
<evidence type="ECO:0000256" key="4">
    <source>
        <dbReference type="ARBA" id="ARBA00022777"/>
    </source>
</evidence>
<dbReference type="PROSITE" id="PS50146">
    <property type="entry name" value="DAGK"/>
    <property type="match status" value="1"/>
</dbReference>
<evidence type="ECO:0000256" key="6">
    <source>
        <dbReference type="ARBA" id="ARBA00023136"/>
    </source>
</evidence>
<dbReference type="FunFam" id="3.40.50.10330:FF:000005">
    <property type="entry name" value="Sphingosine kinase 2"/>
    <property type="match status" value="1"/>
</dbReference>
<dbReference type="GO" id="GO:0005524">
    <property type="term" value="F:ATP binding"/>
    <property type="evidence" value="ECO:0007669"/>
    <property type="project" value="UniProtKB-KW"/>
</dbReference>
<feature type="domain" description="DAGKc" evidence="8">
    <location>
        <begin position="108"/>
        <end position="250"/>
    </location>
</feature>
<proteinExistence type="predicted"/>
<evidence type="ECO:0000256" key="7">
    <source>
        <dbReference type="ARBA" id="ARBA00044037"/>
    </source>
</evidence>
<gene>
    <name evidence="9" type="ORF">ES288_A05G177100v1</name>
</gene>
<dbReference type="PANTHER" id="PTHR12358">
    <property type="entry name" value="SPHINGOSINE KINASE"/>
    <property type="match status" value="1"/>
</dbReference>
<protein>
    <recommendedName>
        <fullName evidence="7">sphingosine kinase</fullName>
        <ecNumber evidence="7">2.7.1.91</ecNumber>
    </recommendedName>
</protein>
<keyword evidence="4" id="KW-0418">Kinase</keyword>
<keyword evidence="6" id="KW-0472">Membrane</keyword>
<dbReference type="Proteomes" id="UP000323506">
    <property type="component" value="Chromosome A05"/>
</dbReference>
<evidence type="ECO:0000256" key="2">
    <source>
        <dbReference type="ARBA" id="ARBA00022679"/>
    </source>
</evidence>
<dbReference type="InterPro" id="IPR001206">
    <property type="entry name" value="Diacylglycerol_kinase_cat_dom"/>
</dbReference>
<dbReference type="EC" id="2.7.1.91" evidence="7"/>
<keyword evidence="2" id="KW-0808">Transferase</keyword>
<dbReference type="InterPro" id="IPR016064">
    <property type="entry name" value="NAD/diacylglycerol_kinase_sf"/>
</dbReference>
<evidence type="ECO:0000313" key="10">
    <source>
        <dbReference type="Proteomes" id="UP000323506"/>
    </source>
</evidence>
<dbReference type="SUPFAM" id="SSF111331">
    <property type="entry name" value="NAD kinase/diacylglycerol kinase-like"/>
    <property type="match status" value="1"/>
</dbReference>
<dbReference type="GO" id="GO:0008481">
    <property type="term" value="F:sphingosine kinase activity"/>
    <property type="evidence" value="ECO:0007669"/>
    <property type="project" value="UniProtKB-EC"/>
</dbReference>